<organism evidence="1 2">
    <name type="scientific">Lithospermum erythrorhizon</name>
    <name type="common">Purple gromwell</name>
    <name type="synonym">Lithospermum officinale var. erythrorhizon</name>
    <dbReference type="NCBI Taxonomy" id="34254"/>
    <lineage>
        <taxon>Eukaryota</taxon>
        <taxon>Viridiplantae</taxon>
        <taxon>Streptophyta</taxon>
        <taxon>Embryophyta</taxon>
        <taxon>Tracheophyta</taxon>
        <taxon>Spermatophyta</taxon>
        <taxon>Magnoliopsida</taxon>
        <taxon>eudicotyledons</taxon>
        <taxon>Gunneridae</taxon>
        <taxon>Pentapetalae</taxon>
        <taxon>asterids</taxon>
        <taxon>lamiids</taxon>
        <taxon>Boraginales</taxon>
        <taxon>Boraginaceae</taxon>
        <taxon>Boraginoideae</taxon>
        <taxon>Lithospermeae</taxon>
        <taxon>Lithospermum</taxon>
    </lineage>
</organism>
<proteinExistence type="predicted"/>
<name>A0AAV3REA2_LITER</name>
<gene>
    <name evidence="1" type="ORF">LIER_43930</name>
</gene>
<evidence type="ECO:0000313" key="1">
    <source>
        <dbReference type="EMBL" id="GAA0172677.1"/>
    </source>
</evidence>
<dbReference type="EMBL" id="BAABME010041588">
    <property type="protein sequence ID" value="GAA0172677.1"/>
    <property type="molecule type" value="Genomic_DNA"/>
</dbReference>
<sequence length="165" mass="18139">MMLMLQQRERLKAHVTTKKKEEEEPVFNPTPLRCLPGDDAARGLPPLPWEGIVVVQDITNPRLETQCYDDDCGGRVSDFSPAEASRILYLLDPSVTLTVADYMGKSIKPLNPSKRSEDIVVDDSPKGGNVIVQSVGDIMDKTPSIEDLVETVVTGVRDSVDVNVC</sequence>
<evidence type="ECO:0000313" key="2">
    <source>
        <dbReference type="Proteomes" id="UP001454036"/>
    </source>
</evidence>
<comment type="caution">
    <text evidence="1">The sequence shown here is derived from an EMBL/GenBank/DDBJ whole genome shotgun (WGS) entry which is preliminary data.</text>
</comment>
<protein>
    <submittedName>
        <fullName evidence="1">Uncharacterized protein</fullName>
    </submittedName>
</protein>
<keyword evidence="2" id="KW-1185">Reference proteome</keyword>
<dbReference type="Proteomes" id="UP001454036">
    <property type="component" value="Unassembled WGS sequence"/>
</dbReference>
<accession>A0AAV3REA2</accession>
<reference evidence="1 2" key="1">
    <citation type="submission" date="2024-01" db="EMBL/GenBank/DDBJ databases">
        <title>The complete chloroplast genome sequence of Lithospermum erythrorhizon: insights into the phylogenetic relationship among Boraginaceae species and the maternal lineages of purple gromwells.</title>
        <authorList>
            <person name="Okada T."/>
            <person name="Watanabe K."/>
        </authorList>
    </citation>
    <scope>NUCLEOTIDE SEQUENCE [LARGE SCALE GENOMIC DNA]</scope>
</reference>
<dbReference type="AlphaFoldDB" id="A0AAV3REA2"/>